<dbReference type="Proteomes" id="UP000199695">
    <property type="component" value="Unassembled WGS sequence"/>
</dbReference>
<evidence type="ECO:0000313" key="2">
    <source>
        <dbReference type="Proteomes" id="UP000199695"/>
    </source>
</evidence>
<reference evidence="1 2" key="1">
    <citation type="submission" date="2016-10" db="EMBL/GenBank/DDBJ databases">
        <authorList>
            <person name="de Groot N.N."/>
        </authorList>
    </citation>
    <scope>NUCLEOTIDE SEQUENCE [LARGE SCALE GENOMIC DNA]</scope>
    <source>
        <strain evidence="1 2">DSM 46701</strain>
    </source>
</reference>
<protein>
    <submittedName>
        <fullName evidence="1">Uncharacterized protein</fullName>
    </submittedName>
</protein>
<gene>
    <name evidence="1" type="ORF">SAMN05444955_101305</name>
</gene>
<name>A0A1H8AQV0_9BACL</name>
<dbReference type="STRING" id="1173111.SAMN05444955_101305"/>
<keyword evidence="2" id="KW-1185">Reference proteome</keyword>
<dbReference type="OrthoDB" id="2988504at2"/>
<dbReference type="RefSeq" id="WP_089964589.1">
    <property type="nucleotide sequence ID" value="NZ_FOCQ01000001.1"/>
</dbReference>
<sequence>MNLHHLSQMEDWESELDNIDWKKMLEDIDRALADNLAAELGFPAYDKLEQASELVVDAYYITHLSDGRWVWWNPELYAKEDPKYFGSQEEAMAFIADFLQLSDEQMGQLEKGMSQVTQTKRCRCCEHEFNPADPARSDWDADQEQSQFCSAECAMETVLTELKEDF</sequence>
<evidence type="ECO:0000313" key="1">
    <source>
        <dbReference type="EMBL" id="SEM73120.1"/>
    </source>
</evidence>
<proteinExistence type="predicted"/>
<dbReference type="AlphaFoldDB" id="A0A1H8AQV0"/>
<organism evidence="1 2">
    <name type="scientific">Lihuaxuella thermophila</name>
    <dbReference type="NCBI Taxonomy" id="1173111"/>
    <lineage>
        <taxon>Bacteria</taxon>
        <taxon>Bacillati</taxon>
        <taxon>Bacillota</taxon>
        <taxon>Bacilli</taxon>
        <taxon>Bacillales</taxon>
        <taxon>Thermoactinomycetaceae</taxon>
        <taxon>Lihuaxuella</taxon>
    </lineage>
</organism>
<dbReference type="EMBL" id="FOCQ01000001">
    <property type="protein sequence ID" value="SEM73120.1"/>
    <property type="molecule type" value="Genomic_DNA"/>
</dbReference>
<accession>A0A1H8AQV0</accession>